<dbReference type="Proteomes" id="UP000748756">
    <property type="component" value="Unassembled WGS sequence"/>
</dbReference>
<evidence type="ECO:0000313" key="3">
    <source>
        <dbReference type="Proteomes" id="UP000748756"/>
    </source>
</evidence>
<evidence type="ECO:0000256" key="1">
    <source>
        <dbReference type="SAM" id="MobiDB-lite"/>
    </source>
</evidence>
<proteinExistence type="predicted"/>
<feature type="compositionally biased region" description="Low complexity" evidence="1">
    <location>
        <begin position="14"/>
        <end position="44"/>
    </location>
</feature>
<comment type="caution">
    <text evidence="2">The sequence shown here is derived from an EMBL/GenBank/DDBJ whole genome shotgun (WGS) entry which is preliminary data.</text>
</comment>
<dbReference type="AlphaFoldDB" id="A0A9P5S1K5"/>
<reference evidence="2" key="1">
    <citation type="journal article" date="2020" name="Fungal Divers.">
        <title>Resolving the Mortierellaceae phylogeny through synthesis of multi-gene phylogenetics and phylogenomics.</title>
        <authorList>
            <person name="Vandepol N."/>
            <person name="Liber J."/>
            <person name="Desiro A."/>
            <person name="Na H."/>
            <person name="Kennedy M."/>
            <person name="Barry K."/>
            <person name="Grigoriev I.V."/>
            <person name="Miller A.N."/>
            <person name="O'Donnell K."/>
            <person name="Stajich J.E."/>
            <person name="Bonito G."/>
        </authorList>
    </citation>
    <scope>NUCLEOTIDE SEQUENCE</scope>
    <source>
        <strain evidence="2">NRRL 6426</strain>
    </source>
</reference>
<evidence type="ECO:0000313" key="2">
    <source>
        <dbReference type="EMBL" id="KAF9152822.1"/>
    </source>
</evidence>
<name>A0A9P5S1K5_9FUNG</name>
<dbReference type="OrthoDB" id="2448354at2759"/>
<sequence length="450" mass="48102">MTTDDQVVKRRRSSQPIVSLPSSSSSFFSSSSSRFPPTSPSSSPATMTTTLVTGPASGKTRFFKWKGRGSQHKVSCNDNNNSDDDDDKTVMSDSDDNDDGYSSDGASSLSATQEDTGVDDDEDKDGCATSTIGLADYDAGELETPIYSTARTPGTALRMLNGIGLDDGNSVASPPSPARSVSHGLPQKLTDYDGFQDAWAEINEMAVFEEDLEYAGLNESIEEFLTRMHERKRKSAFAGDGDFGEGPEYADAIWVPFEQPGFKHLNGDKTPTDDTDGNITPKARSSNSHKNDFRATHLIDMGSFVDYPSGDDYSDAEKIKVNKDVIRVSKKIDSDNPSTSCTDNYDSDSTAGWDNDDSDQETAKGGNTAGHELDGKNLESSDAIEATDKTGSITGSGHGAYDYEDEVDYGEDDDLFDSGVNLNATNMFLSASAAFCGHAALSCGAGETSV</sequence>
<feature type="compositionally biased region" description="Polar residues" evidence="1">
    <location>
        <begin position="335"/>
        <end position="352"/>
    </location>
</feature>
<gene>
    <name evidence="2" type="ORF">BG015_004650</name>
</gene>
<dbReference type="EMBL" id="JAAAUQ010000217">
    <property type="protein sequence ID" value="KAF9152822.1"/>
    <property type="molecule type" value="Genomic_DNA"/>
</dbReference>
<keyword evidence="3" id="KW-1185">Reference proteome</keyword>
<feature type="compositionally biased region" description="Basic residues" evidence="1">
    <location>
        <begin position="61"/>
        <end position="71"/>
    </location>
</feature>
<feature type="region of interest" description="Disordered" evidence="1">
    <location>
        <begin position="265"/>
        <end position="291"/>
    </location>
</feature>
<feature type="compositionally biased region" description="Acidic residues" evidence="1">
    <location>
        <begin position="81"/>
        <end position="101"/>
    </location>
</feature>
<organism evidence="2 3">
    <name type="scientific">Linnemannia schmuckeri</name>
    <dbReference type="NCBI Taxonomy" id="64567"/>
    <lineage>
        <taxon>Eukaryota</taxon>
        <taxon>Fungi</taxon>
        <taxon>Fungi incertae sedis</taxon>
        <taxon>Mucoromycota</taxon>
        <taxon>Mortierellomycotina</taxon>
        <taxon>Mortierellomycetes</taxon>
        <taxon>Mortierellales</taxon>
        <taxon>Mortierellaceae</taxon>
        <taxon>Linnemannia</taxon>
    </lineage>
</organism>
<protein>
    <submittedName>
        <fullName evidence="2">Uncharacterized protein</fullName>
    </submittedName>
</protein>
<accession>A0A9P5S1K5</accession>
<feature type="region of interest" description="Disordered" evidence="1">
    <location>
        <begin position="332"/>
        <end position="410"/>
    </location>
</feature>
<feature type="region of interest" description="Disordered" evidence="1">
    <location>
        <begin position="1"/>
        <end position="130"/>
    </location>
</feature>